<name>A0A6N7R2Y9_9BACI</name>
<dbReference type="RefSeq" id="WP_153836255.1">
    <property type="nucleotide sequence ID" value="NZ_JBHUMW010000081.1"/>
</dbReference>
<sequence length="311" mass="35595">MQWGQIKTLFILCFLILDIFLLHHFITYSTTNYEPTDNVPMEDNVRNNVNGLSNVPEESPTEEAMLSAERKEFTETEESEIANLPNQGSIIIDHHLIISEFDKPLAINVEEDTEALAENIWNFDQYQYFGKNEAANTYIFFQVIDRPIYFNSSGTLLIQVNEEGEVTHYVQTILEKTDDQTEPEEINSPMNALTGLYISDGFIHSGDEITAEVQLGYHNLLPLANGAQLLAPTWQFEVNDESHYYVNAIEGHSTSSDSETFIREMKTQIMDYFAEDSTAEIEITDKEWEEEDIELLLAQLLEIKVETNGVE</sequence>
<dbReference type="GO" id="GO:0016020">
    <property type="term" value="C:membrane"/>
    <property type="evidence" value="ECO:0007669"/>
    <property type="project" value="InterPro"/>
</dbReference>
<dbReference type="InterPro" id="IPR018604">
    <property type="entry name" value="YycI-like"/>
</dbReference>
<proteinExistence type="predicted"/>
<dbReference type="AlphaFoldDB" id="A0A6N7R2Y9"/>
<keyword evidence="1" id="KW-0812">Transmembrane</keyword>
<dbReference type="Pfam" id="PF09648">
    <property type="entry name" value="YycI"/>
    <property type="match status" value="1"/>
</dbReference>
<accession>A0A6N7R2Y9</accession>
<organism evidence="3 4">
    <name type="scientific">Gracilibacillus thailandensis</name>
    <dbReference type="NCBI Taxonomy" id="563735"/>
    <lineage>
        <taxon>Bacteria</taxon>
        <taxon>Bacillati</taxon>
        <taxon>Bacillota</taxon>
        <taxon>Bacilli</taxon>
        <taxon>Bacillales</taxon>
        <taxon>Bacillaceae</taxon>
        <taxon>Gracilibacillus</taxon>
    </lineage>
</organism>
<evidence type="ECO:0000259" key="2">
    <source>
        <dbReference type="Pfam" id="PF09648"/>
    </source>
</evidence>
<keyword evidence="4" id="KW-1185">Reference proteome</keyword>
<keyword evidence="1" id="KW-1133">Transmembrane helix</keyword>
<keyword evidence="1" id="KW-0472">Membrane</keyword>
<protein>
    <recommendedName>
        <fullName evidence="2">Regulatory protein YycH-like domain-containing protein</fullName>
    </recommendedName>
</protein>
<reference evidence="3 4" key="1">
    <citation type="submission" date="2019-10" db="EMBL/GenBank/DDBJ databases">
        <title>Gracilibacillus salitolerans sp. nov., a moderate halophile isolated from a saline soil in northwest China.</title>
        <authorList>
            <person name="Gan L."/>
        </authorList>
    </citation>
    <scope>NUCLEOTIDE SEQUENCE [LARGE SCALE GENOMIC DNA]</scope>
    <source>
        <strain evidence="3 4">TP2-8</strain>
    </source>
</reference>
<evidence type="ECO:0000313" key="4">
    <source>
        <dbReference type="Proteomes" id="UP000435187"/>
    </source>
</evidence>
<evidence type="ECO:0000256" key="1">
    <source>
        <dbReference type="SAM" id="Phobius"/>
    </source>
</evidence>
<dbReference type="EMBL" id="WJEE01000038">
    <property type="protein sequence ID" value="MRI67699.1"/>
    <property type="molecule type" value="Genomic_DNA"/>
</dbReference>
<evidence type="ECO:0000313" key="3">
    <source>
        <dbReference type="EMBL" id="MRI67699.1"/>
    </source>
</evidence>
<feature type="domain" description="Regulatory protein YycH-like" evidence="2">
    <location>
        <begin position="47"/>
        <end position="249"/>
    </location>
</feature>
<dbReference type="Gene3D" id="2.40.128.690">
    <property type="entry name" value="YycH protein, domain 3-like"/>
    <property type="match status" value="1"/>
</dbReference>
<gene>
    <name evidence="3" type="ORF">GH885_15365</name>
</gene>
<dbReference type="Proteomes" id="UP000435187">
    <property type="component" value="Unassembled WGS sequence"/>
</dbReference>
<feature type="transmembrane region" description="Helical" evidence="1">
    <location>
        <begin position="9"/>
        <end position="26"/>
    </location>
</feature>
<comment type="caution">
    <text evidence="3">The sequence shown here is derived from an EMBL/GenBank/DDBJ whole genome shotgun (WGS) entry which is preliminary data.</text>
</comment>